<evidence type="ECO:0000256" key="3">
    <source>
        <dbReference type="ARBA" id="ARBA00022801"/>
    </source>
</evidence>
<dbReference type="NCBIfam" id="NF003765">
    <property type="entry name" value="PRK05359.1"/>
    <property type="match status" value="1"/>
</dbReference>
<keyword evidence="2" id="KW-0540">Nuclease</keyword>
<evidence type="ECO:0000256" key="4">
    <source>
        <dbReference type="ARBA" id="ARBA00022839"/>
    </source>
</evidence>
<proteinExistence type="inferred from homology"/>
<dbReference type="InterPro" id="IPR012337">
    <property type="entry name" value="RNaseH-like_sf"/>
</dbReference>
<feature type="compositionally biased region" description="Basic residues" evidence="5">
    <location>
        <begin position="37"/>
        <end position="46"/>
    </location>
</feature>
<dbReference type="AlphaFoldDB" id="A0AAE0KQP6"/>
<keyword evidence="3" id="KW-0378">Hydrolase</keyword>
<keyword evidence="8" id="KW-1185">Reference proteome</keyword>
<reference evidence="7 8" key="1">
    <citation type="journal article" date="2015" name="Genome Biol. Evol.">
        <title>Comparative Genomics of a Bacterivorous Green Alga Reveals Evolutionary Causalities and Consequences of Phago-Mixotrophic Mode of Nutrition.</title>
        <authorList>
            <person name="Burns J.A."/>
            <person name="Paasch A."/>
            <person name="Narechania A."/>
            <person name="Kim E."/>
        </authorList>
    </citation>
    <scope>NUCLEOTIDE SEQUENCE [LARGE SCALE GENOMIC DNA]</scope>
    <source>
        <strain evidence="7 8">PLY_AMNH</strain>
    </source>
</reference>
<protein>
    <recommendedName>
        <fullName evidence="6">Exonuclease domain-containing protein</fullName>
    </recommendedName>
</protein>
<keyword evidence="4" id="KW-0269">Exonuclease</keyword>
<dbReference type="GO" id="GO:0000175">
    <property type="term" value="F:3'-5'-RNA exonuclease activity"/>
    <property type="evidence" value="ECO:0007669"/>
    <property type="project" value="InterPro"/>
</dbReference>
<evidence type="ECO:0000256" key="1">
    <source>
        <dbReference type="ARBA" id="ARBA00009921"/>
    </source>
</evidence>
<accession>A0AAE0KQP6</accession>
<dbReference type="Proteomes" id="UP001190700">
    <property type="component" value="Unassembled WGS sequence"/>
</dbReference>
<dbReference type="CDD" id="cd06135">
    <property type="entry name" value="Orn"/>
    <property type="match status" value="1"/>
</dbReference>
<sequence>MSVNYFAILEGEYGSDIHDVEEVTTTQSVTSTSSSSKKIKNRKNKASKASSSGDAQQARSRLKAPLVWVDLEMTGLDLEKDVILEIAVIITDGSLHNIFEGPELTIHHSDMVLDNMNEWCVEQHGKSGLTEKVRQSRLSMQDAEAQVLAFIKAQGIQPKEALIAGNSVHVDFNFLKKDMKQLAEYFHYRIVDVSSVKELCKRWYPAEAKSAPMKSMAHTAMSDIRESIEELKYLRGAIFKPTC</sequence>
<dbReference type="FunFam" id="3.30.420.10:FF:000003">
    <property type="entry name" value="Oligoribonuclease"/>
    <property type="match status" value="1"/>
</dbReference>
<evidence type="ECO:0000313" key="7">
    <source>
        <dbReference type="EMBL" id="KAK3257281.1"/>
    </source>
</evidence>
<feature type="compositionally biased region" description="Low complexity" evidence="5">
    <location>
        <begin position="25"/>
        <end position="36"/>
    </location>
</feature>
<dbReference type="PANTHER" id="PTHR11046:SF0">
    <property type="entry name" value="OLIGORIBONUCLEASE, MITOCHONDRIAL"/>
    <property type="match status" value="1"/>
</dbReference>
<dbReference type="SUPFAM" id="SSF53098">
    <property type="entry name" value="Ribonuclease H-like"/>
    <property type="match status" value="1"/>
</dbReference>
<evidence type="ECO:0000256" key="2">
    <source>
        <dbReference type="ARBA" id="ARBA00022722"/>
    </source>
</evidence>
<dbReference type="Gene3D" id="3.30.420.10">
    <property type="entry name" value="Ribonuclease H-like superfamily/Ribonuclease H"/>
    <property type="match status" value="1"/>
</dbReference>
<dbReference type="InterPro" id="IPR013520">
    <property type="entry name" value="Ribonucl_H"/>
</dbReference>
<feature type="region of interest" description="Disordered" evidence="5">
    <location>
        <begin position="25"/>
        <end position="57"/>
    </location>
</feature>
<comment type="caution">
    <text evidence="7">The sequence shown here is derived from an EMBL/GenBank/DDBJ whole genome shotgun (WGS) entry which is preliminary data.</text>
</comment>
<dbReference type="GO" id="GO:0003676">
    <property type="term" value="F:nucleic acid binding"/>
    <property type="evidence" value="ECO:0007669"/>
    <property type="project" value="InterPro"/>
</dbReference>
<dbReference type="Pfam" id="PF00929">
    <property type="entry name" value="RNase_T"/>
    <property type="match status" value="1"/>
</dbReference>
<dbReference type="GO" id="GO:0005739">
    <property type="term" value="C:mitochondrion"/>
    <property type="evidence" value="ECO:0007669"/>
    <property type="project" value="TreeGrafter"/>
</dbReference>
<dbReference type="InterPro" id="IPR022894">
    <property type="entry name" value="Oligoribonuclease"/>
</dbReference>
<comment type="similarity">
    <text evidence="1">Belongs to the oligoribonuclease family.</text>
</comment>
<dbReference type="PANTHER" id="PTHR11046">
    <property type="entry name" value="OLIGORIBONUCLEASE, MITOCHONDRIAL"/>
    <property type="match status" value="1"/>
</dbReference>
<dbReference type="EMBL" id="LGRX02020734">
    <property type="protein sequence ID" value="KAK3257281.1"/>
    <property type="molecule type" value="Genomic_DNA"/>
</dbReference>
<evidence type="ECO:0000313" key="8">
    <source>
        <dbReference type="Proteomes" id="UP001190700"/>
    </source>
</evidence>
<evidence type="ECO:0000259" key="6">
    <source>
        <dbReference type="SMART" id="SM00479"/>
    </source>
</evidence>
<name>A0AAE0KQP6_9CHLO</name>
<dbReference type="InterPro" id="IPR036397">
    <property type="entry name" value="RNaseH_sf"/>
</dbReference>
<gene>
    <name evidence="7" type="ORF">CYMTET_33625</name>
</gene>
<feature type="domain" description="Exonuclease" evidence="6">
    <location>
        <begin position="65"/>
        <end position="240"/>
    </location>
</feature>
<evidence type="ECO:0000256" key="5">
    <source>
        <dbReference type="SAM" id="MobiDB-lite"/>
    </source>
</evidence>
<organism evidence="7 8">
    <name type="scientific">Cymbomonas tetramitiformis</name>
    <dbReference type="NCBI Taxonomy" id="36881"/>
    <lineage>
        <taxon>Eukaryota</taxon>
        <taxon>Viridiplantae</taxon>
        <taxon>Chlorophyta</taxon>
        <taxon>Pyramimonadophyceae</taxon>
        <taxon>Pyramimonadales</taxon>
        <taxon>Pyramimonadaceae</taxon>
        <taxon>Cymbomonas</taxon>
    </lineage>
</organism>
<dbReference type="SMART" id="SM00479">
    <property type="entry name" value="EXOIII"/>
    <property type="match status" value="1"/>
</dbReference>